<dbReference type="GO" id="GO:0003676">
    <property type="term" value="F:nucleic acid binding"/>
    <property type="evidence" value="ECO:0007669"/>
    <property type="project" value="InterPro"/>
</dbReference>
<feature type="non-terminal residue" evidence="5">
    <location>
        <position position="1"/>
    </location>
</feature>
<evidence type="ECO:0000313" key="6">
    <source>
        <dbReference type="Proteomes" id="UP001218218"/>
    </source>
</evidence>
<evidence type="ECO:0000259" key="4">
    <source>
        <dbReference type="PROSITE" id="PS50158"/>
    </source>
</evidence>
<dbReference type="SUPFAM" id="SSF57756">
    <property type="entry name" value="Retrovirus zinc finger-like domains"/>
    <property type="match status" value="1"/>
</dbReference>
<protein>
    <recommendedName>
        <fullName evidence="4">CCHC-type domain-containing protein</fullName>
    </recommendedName>
</protein>
<keyword evidence="2" id="KW-0479">Metal-binding</keyword>
<dbReference type="EMBL" id="JARIHO010000111">
    <property type="protein sequence ID" value="KAJ7302842.1"/>
    <property type="molecule type" value="Genomic_DNA"/>
</dbReference>
<keyword evidence="2" id="KW-0863">Zinc-finger</keyword>
<gene>
    <name evidence="5" type="ORF">DFH08DRAFT_651962</name>
</gene>
<feature type="domain" description="CCHC-type" evidence="4">
    <location>
        <begin position="15"/>
        <end position="30"/>
    </location>
</feature>
<evidence type="ECO:0000256" key="3">
    <source>
        <dbReference type="SAM" id="MobiDB-lite"/>
    </source>
</evidence>
<dbReference type="Gene3D" id="4.10.60.10">
    <property type="entry name" value="Zinc finger, CCHC-type"/>
    <property type="match status" value="1"/>
</dbReference>
<accession>A0AAD6Z0U8</accession>
<keyword evidence="2" id="KW-0862">Zinc</keyword>
<organism evidence="5 6">
    <name type="scientific">Mycena albidolilacea</name>
    <dbReference type="NCBI Taxonomy" id="1033008"/>
    <lineage>
        <taxon>Eukaryota</taxon>
        <taxon>Fungi</taxon>
        <taxon>Dikarya</taxon>
        <taxon>Basidiomycota</taxon>
        <taxon>Agaricomycotina</taxon>
        <taxon>Agaricomycetes</taxon>
        <taxon>Agaricomycetidae</taxon>
        <taxon>Agaricales</taxon>
        <taxon>Marasmiineae</taxon>
        <taxon>Mycenaceae</taxon>
        <taxon>Mycena</taxon>
    </lineage>
</organism>
<dbReference type="AlphaFoldDB" id="A0AAD6Z0U8"/>
<dbReference type="InterPro" id="IPR001878">
    <property type="entry name" value="Znf_CCHC"/>
</dbReference>
<evidence type="ECO:0000256" key="2">
    <source>
        <dbReference type="PROSITE-ProRule" id="PRU00047"/>
    </source>
</evidence>
<dbReference type="Pfam" id="PF00098">
    <property type="entry name" value="zf-CCHC"/>
    <property type="match status" value="1"/>
</dbReference>
<feature type="region of interest" description="Disordered" evidence="3">
    <location>
        <begin position="23"/>
        <end position="77"/>
    </location>
</feature>
<dbReference type="Proteomes" id="UP001218218">
    <property type="component" value="Unassembled WGS sequence"/>
</dbReference>
<reference evidence="5" key="1">
    <citation type="submission" date="2023-03" db="EMBL/GenBank/DDBJ databases">
        <title>Massive genome expansion in bonnet fungi (Mycena s.s.) driven by repeated elements and novel gene families across ecological guilds.</title>
        <authorList>
            <consortium name="Lawrence Berkeley National Laboratory"/>
            <person name="Harder C.B."/>
            <person name="Miyauchi S."/>
            <person name="Viragh M."/>
            <person name="Kuo A."/>
            <person name="Thoen E."/>
            <person name="Andreopoulos B."/>
            <person name="Lu D."/>
            <person name="Skrede I."/>
            <person name="Drula E."/>
            <person name="Henrissat B."/>
            <person name="Morin E."/>
            <person name="Kohler A."/>
            <person name="Barry K."/>
            <person name="LaButti K."/>
            <person name="Morin E."/>
            <person name="Salamov A."/>
            <person name="Lipzen A."/>
            <person name="Mereny Z."/>
            <person name="Hegedus B."/>
            <person name="Baldrian P."/>
            <person name="Stursova M."/>
            <person name="Weitz H."/>
            <person name="Taylor A."/>
            <person name="Grigoriev I.V."/>
            <person name="Nagy L.G."/>
            <person name="Martin F."/>
            <person name="Kauserud H."/>
        </authorList>
    </citation>
    <scope>NUCLEOTIDE SEQUENCE</scope>
    <source>
        <strain evidence="5">CBHHK002</strain>
    </source>
</reference>
<dbReference type="GO" id="GO:0006397">
    <property type="term" value="P:mRNA processing"/>
    <property type="evidence" value="ECO:0007669"/>
    <property type="project" value="UniProtKB-KW"/>
</dbReference>
<evidence type="ECO:0000256" key="1">
    <source>
        <dbReference type="ARBA" id="ARBA00022664"/>
    </source>
</evidence>
<dbReference type="SMART" id="SM00343">
    <property type="entry name" value="ZnF_C2HC"/>
    <property type="match status" value="1"/>
</dbReference>
<dbReference type="InterPro" id="IPR036875">
    <property type="entry name" value="Znf_CCHC_sf"/>
</dbReference>
<keyword evidence="6" id="KW-1185">Reference proteome</keyword>
<sequence length="204" mass="23152">MSAERRNELLAKGLCFTCEEPGHLSRNCPKTSTVTSKKKGKPPGISSNAATITEDEDLPPLQEVSDSESESSVLDAQDQEILVYGEPTETFESRLRLWERAIVEQERRLQNPLPRAHRIGDILGESAAALLEFLQPFPGDERVSWADERRDTRRFEVIRVSEDSYEIHDSFLGEMTLLPLAFLKVPHFQIARWYASILAQQLDV</sequence>
<keyword evidence="1" id="KW-0507">mRNA processing</keyword>
<name>A0AAD6Z0U8_9AGAR</name>
<evidence type="ECO:0000313" key="5">
    <source>
        <dbReference type="EMBL" id="KAJ7302842.1"/>
    </source>
</evidence>
<comment type="caution">
    <text evidence="5">The sequence shown here is derived from an EMBL/GenBank/DDBJ whole genome shotgun (WGS) entry which is preliminary data.</text>
</comment>
<dbReference type="GO" id="GO:0008270">
    <property type="term" value="F:zinc ion binding"/>
    <property type="evidence" value="ECO:0007669"/>
    <property type="project" value="UniProtKB-KW"/>
</dbReference>
<dbReference type="PROSITE" id="PS50158">
    <property type="entry name" value="ZF_CCHC"/>
    <property type="match status" value="1"/>
</dbReference>
<proteinExistence type="predicted"/>